<dbReference type="KEGG" id="haad:MW046_06065"/>
<feature type="transmembrane region" description="Helical" evidence="1">
    <location>
        <begin position="126"/>
        <end position="148"/>
    </location>
</feature>
<evidence type="ECO:0000313" key="2">
    <source>
        <dbReference type="EMBL" id="UPM44005.1"/>
    </source>
</evidence>
<feature type="transmembrane region" description="Helical" evidence="1">
    <location>
        <begin position="72"/>
        <end position="89"/>
    </location>
</feature>
<accession>A0A8U0A464</accession>
<feature type="transmembrane region" description="Helical" evidence="1">
    <location>
        <begin position="243"/>
        <end position="261"/>
    </location>
</feature>
<name>A0A8U0A464_9EURY</name>
<feature type="transmembrane region" description="Helical" evidence="1">
    <location>
        <begin position="329"/>
        <end position="348"/>
    </location>
</feature>
<keyword evidence="1" id="KW-1133">Transmembrane helix</keyword>
<feature type="transmembrane region" description="Helical" evidence="1">
    <location>
        <begin position="404"/>
        <end position="426"/>
    </location>
</feature>
<organism evidence="2 3">
    <name type="scientific">Halocatena salina</name>
    <dbReference type="NCBI Taxonomy" id="2934340"/>
    <lineage>
        <taxon>Archaea</taxon>
        <taxon>Methanobacteriati</taxon>
        <taxon>Methanobacteriota</taxon>
        <taxon>Stenosarchaea group</taxon>
        <taxon>Halobacteria</taxon>
        <taxon>Halobacteriales</taxon>
        <taxon>Natronomonadaceae</taxon>
        <taxon>Halocatena</taxon>
    </lineage>
</organism>
<evidence type="ECO:0000313" key="3">
    <source>
        <dbReference type="Proteomes" id="UP000831768"/>
    </source>
</evidence>
<dbReference type="EMBL" id="CP096019">
    <property type="protein sequence ID" value="UPM44005.1"/>
    <property type="molecule type" value="Genomic_DNA"/>
</dbReference>
<feature type="transmembrane region" description="Helical" evidence="1">
    <location>
        <begin position="508"/>
        <end position="532"/>
    </location>
</feature>
<dbReference type="GeneID" id="71927594"/>
<keyword evidence="1" id="KW-0812">Transmembrane</keyword>
<dbReference type="Proteomes" id="UP000831768">
    <property type="component" value="Chromosome"/>
</dbReference>
<gene>
    <name evidence="2" type="ORF">MW046_06065</name>
</gene>
<feature type="transmembrane region" description="Helical" evidence="1">
    <location>
        <begin position="30"/>
        <end position="52"/>
    </location>
</feature>
<protein>
    <submittedName>
        <fullName evidence="2">Uncharacterized protein</fullName>
    </submittedName>
</protein>
<sequence>MAEPGWLRHAFHIGWVEFRRSARAMWREKFRLAFLIPGILFPTLVCVLFFVLGHDTIRGLEAYPVSDSFRGPIALLWLFAVFIIGQRTVSHRKQIEAEPLLLTTVSARTVAGGLLVAEWLRAIAYVGLPLFVVTGGFVFLFGSVVSLVAVPVAMVLYVGTAVTTGHACGYAVAWLVENSRFVARHKTVLGTVAVLIGMGGYSVYISATPYIGIDQAVFAWLPTGWFVDLAVLGTPIVGSTPHAVGGVLGCVVIGLVGAVLIERETGALWFTEPVSVDPDDTGAVSRPNESRDPLAGAVWPVVVPHVVGQPTRRVAEWVLLRTRRDPNRLTFVLLPLIAIVGPLVGPGAQLGSMAAIAPLCAVGLPWLAGSLFALNPLGDEGAVLPVTLTAVSGVQYVRGLVLPGLLVGLPVGVVVTAVVGVVSPYTLTEQAGLVLLCAYLTCVSTMITPTIGMVLPRFSAISVGQSQDVLPPRMGAVAVHAALTVLPGGLLAALVVNPSATRTVVASLFGFVPAFLLGILPGSDAGISATAVDRLAGLGTEIQAIDLGQFRIGAGVVLVVGGVVAAILLYRNAVHRFQRYSPR</sequence>
<feature type="transmembrane region" description="Helical" evidence="1">
    <location>
        <begin position="475"/>
        <end position="496"/>
    </location>
</feature>
<dbReference type="RefSeq" id="WP_247994662.1">
    <property type="nucleotide sequence ID" value="NZ_CP096019.1"/>
</dbReference>
<feature type="transmembrane region" description="Helical" evidence="1">
    <location>
        <begin position="433"/>
        <end position="455"/>
    </location>
</feature>
<feature type="transmembrane region" description="Helical" evidence="1">
    <location>
        <begin position="188"/>
        <end position="205"/>
    </location>
</feature>
<feature type="transmembrane region" description="Helical" evidence="1">
    <location>
        <begin position="155"/>
        <end position="176"/>
    </location>
</feature>
<reference evidence="2" key="1">
    <citation type="submission" date="2022-04" db="EMBL/GenBank/DDBJ databases">
        <title>Halocatena sp. nov., isolated from a salt lake.</title>
        <authorList>
            <person name="Cui H.-L."/>
        </authorList>
    </citation>
    <scope>NUCLEOTIDE SEQUENCE</scope>
    <source>
        <strain evidence="2">AD-1</strain>
    </source>
</reference>
<keyword evidence="1" id="KW-0472">Membrane</keyword>
<dbReference type="AlphaFoldDB" id="A0A8U0A464"/>
<proteinExistence type="predicted"/>
<keyword evidence="3" id="KW-1185">Reference proteome</keyword>
<feature type="transmembrane region" description="Helical" evidence="1">
    <location>
        <begin position="552"/>
        <end position="570"/>
    </location>
</feature>
<evidence type="ECO:0000256" key="1">
    <source>
        <dbReference type="SAM" id="Phobius"/>
    </source>
</evidence>